<evidence type="ECO:0000256" key="1">
    <source>
        <dbReference type="SAM" id="SignalP"/>
    </source>
</evidence>
<dbReference type="AlphaFoldDB" id="A0A6J2XKP3"/>
<dbReference type="OrthoDB" id="10640701at2759"/>
<proteinExistence type="predicted"/>
<protein>
    <submittedName>
        <fullName evidence="3">Uncharacterized protein LOC115879398 isoform X1</fullName>
    </submittedName>
</protein>
<keyword evidence="2" id="KW-1185">Reference proteome</keyword>
<accession>A0A6J2XKP3</accession>
<evidence type="ECO:0000313" key="3">
    <source>
        <dbReference type="RefSeq" id="XP_030752078.1"/>
    </source>
</evidence>
<dbReference type="InParanoid" id="A0A6J2XKP3"/>
<dbReference type="PROSITE" id="PS51257">
    <property type="entry name" value="PROKAR_LIPOPROTEIN"/>
    <property type="match status" value="1"/>
</dbReference>
<gene>
    <name evidence="3" type="primary">LOC115879398</name>
</gene>
<reference evidence="3" key="1">
    <citation type="submission" date="2025-08" db="UniProtKB">
        <authorList>
            <consortium name="RefSeq"/>
        </authorList>
    </citation>
    <scope>IDENTIFICATION</scope>
    <source>
        <tissue evidence="3">Gonads</tissue>
    </source>
</reference>
<dbReference type="GeneID" id="115879398"/>
<evidence type="ECO:0000313" key="2">
    <source>
        <dbReference type="Proteomes" id="UP000504635"/>
    </source>
</evidence>
<feature type="signal peptide" evidence="1">
    <location>
        <begin position="1"/>
        <end position="19"/>
    </location>
</feature>
<dbReference type="Proteomes" id="UP000504635">
    <property type="component" value="Unplaced"/>
</dbReference>
<sequence length="149" mass="17195">MLVKLSLAILCFMAASCHALTYYNLPFFDFTEPSCKLIVAELIKIDSEYIGASAIFPQALAFMKKYDPAVIPRRHKRQLGLLYKVVGGKGVSLMVSIMEHAKTTRMFQHIAAIFHELPQCLYWLQGYRLYLKNNVISKIFYEQIEEFFS</sequence>
<keyword evidence="1" id="KW-0732">Signal</keyword>
<feature type="chain" id="PRO_5026650819" evidence="1">
    <location>
        <begin position="20"/>
        <end position="149"/>
    </location>
</feature>
<dbReference type="KEGG" id="soy:115879398"/>
<name>A0A6J2XKP3_SITOR</name>
<organism evidence="2 3">
    <name type="scientific">Sitophilus oryzae</name>
    <name type="common">Rice weevil</name>
    <name type="synonym">Curculio oryzae</name>
    <dbReference type="NCBI Taxonomy" id="7048"/>
    <lineage>
        <taxon>Eukaryota</taxon>
        <taxon>Metazoa</taxon>
        <taxon>Ecdysozoa</taxon>
        <taxon>Arthropoda</taxon>
        <taxon>Hexapoda</taxon>
        <taxon>Insecta</taxon>
        <taxon>Pterygota</taxon>
        <taxon>Neoptera</taxon>
        <taxon>Endopterygota</taxon>
        <taxon>Coleoptera</taxon>
        <taxon>Polyphaga</taxon>
        <taxon>Cucujiformia</taxon>
        <taxon>Curculionidae</taxon>
        <taxon>Dryophthorinae</taxon>
        <taxon>Sitophilus</taxon>
    </lineage>
</organism>
<dbReference type="RefSeq" id="XP_030752078.1">
    <property type="nucleotide sequence ID" value="XM_030896218.1"/>
</dbReference>